<keyword evidence="5" id="KW-0418">Kinase</keyword>
<reference evidence="9" key="1">
    <citation type="submission" date="2025-08" db="UniProtKB">
        <authorList>
            <consortium name="RefSeq"/>
        </authorList>
    </citation>
    <scope>IDENTIFICATION</scope>
</reference>
<organism evidence="8 9">
    <name type="scientific">Aplysia californica</name>
    <name type="common">California sea hare</name>
    <dbReference type="NCBI Taxonomy" id="6500"/>
    <lineage>
        <taxon>Eukaryota</taxon>
        <taxon>Metazoa</taxon>
        <taxon>Spiralia</taxon>
        <taxon>Lophotrochozoa</taxon>
        <taxon>Mollusca</taxon>
        <taxon>Gastropoda</taxon>
        <taxon>Heterobranchia</taxon>
        <taxon>Euthyneura</taxon>
        <taxon>Tectipleura</taxon>
        <taxon>Aplysiida</taxon>
        <taxon>Aplysioidea</taxon>
        <taxon>Aplysiidae</taxon>
        <taxon>Aplysia</taxon>
    </lineage>
</organism>
<keyword evidence="6" id="KW-0067">ATP-binding</keyword>
<dbReference type="SUPFAM" id="SSF56112">
    <property type="entry name" value="Protein kinase-like (PK-like)"/>
    <property type="match status" value="1"/>
</dbReference>
<evidence type="ECO:0000256" key="4">
    <source>
        <dbReference type="ARBA" id="ARBA00022741"/>
    </source>
</evidence>
<evidence type="ECO:0000256" key="1">
    <source>
        <dbReference type="ARBA" id="ARBA00006692"/>
    </source>
</evidence>
<name>A0ABM1VXA7_APLCA</name>
<protein>
    <submittedName>
        <fullName evidence="9">MAP kinase-interacting serine/threonine-protein kinase 1-like</fullName>
    </submittedName>
</protein>
<evidence type="ECO:0000259" key="7">
    <source>
        <dbReference type="PROSITE" id="PS50011"/>
    </source>
</evidence>
<accession>A0ABM1VXA7</accession>
<dbReference type="InterPro" id="IPR008271">
    <property type="entry name" value="Ser/Thr_kinase_AS"/>
</dbReference>
<keyword evidence="8" id="KW-1185">Reference proteome</keyword>
<dbReference type="InterPro" id="IPR000719">
    <property type="entry name" value="Prot_kinase_dom"/>
</dbReference>
<dbReference type="PANTHER" id="PTHR24349">
    <property type="entry name" value="SERINE/THREONINE-PROTEIN KINASE"/>
    <property type="match status" value="1"/>
</dbReference>
<dbReference type="SMART" id="SM00220">
    <property type="entry name" value="S_TKc"/>
    <property type="match status" value="1"/>
</dbReference>
<gene>
    <name evidence="9" type="primary">LOC101856362</name>
</gene>
<evidence type="ECO:0000256" key="2">
    <source>
        <dbReference type="ARBA" id="ARBA00022527"/>
    </source>
</evidence>
<keyword evidence="2" id="KW-0723">Serine/threonine-protein kinase</keyword>
<evidence type="ECO:0000256" key="6">
    <source>
        <dbReference type="ARBA" id="ARBA00022840"/>
    </source>
</evidence>
<feature type="domain" description="Protein kinase" evidence="7">
    <location>
        <begin position="1"/>
        <end position="215"/>
    </location>
</feature>
<dbReference type="RefSeq" id="XP_035827050.1">
    <property type="nucleotide sequence ID" value="XM_035971157.1"/>
</dbReference>
<dbReference type="Gene3D" id="1.10.510.10">
    <property type="entry name" value="Transferase(Phosphotransferase) domain 1"/>
    <property type="match status" value="1"/>
</dbReference>
<dbReference type="GeneID" id="101856362"/>
<comment type="similarity">
    <text evidence="1">Belongs to the protein kinase superfamily. CAMK Ser/Thr protein kinase family.</text>
</comment>
<evidence type="ECO:0000256" key="5">
    <source>
        <dbReference type="ARBA" id="ARBA00022777"/>
    </source>
</evidence>
<dbReference type="Proteomes" id="UP000694888">
    <property type="component" value="Unplaced"/>
</dbReference>
<evidence type="ECO:0000313" key="9">
    <source>
        <dbReference type="RefSeq" id="XP_035827050.1"/>
    </source>
</evidence>
<keyword evidence="3" id="KW-0808">Transferase</keyword>
<dbReference type="Pfam" id="PF00069">
    <property type="entry name" value="Pkinase"/>
    <property type="match status" value="1"/>
</dbReference>
<evidence type="ECO:0000256" key="3">
    <source>
        <dbReference type="ARBA" id="ARBA00022679"/>
    </source>
</evidence>
<dbReference type="InterPro" id="IPR050205">
    <property type="entry name" value="CDPK_Ser/Thr_kinases"/>
</dbReference>
<dbReference type="PROSITE" id="PS50011">
    <property type="entry name" value="PROTEIN_KINASE_DOM"/>
    <property type="match status" value="1"/>
</dbReference>
<dbReference type="InterPro" id="IPR011009">
    <property type="entry name" value="Kinase-like_dom_sf"/>
</dbReference>
<proteinExistence type="inferred from homology"/>
<sequence length="233" mass="26096">MRQRYKNCESILNFVDFYSSGDTFFLVFDKMAGGDLAYVFESTPYLSESQASRVTGAVSRALLTLHSDGVAHRDLKPENILCHSPREINPVVLCDFGLASDPPSRRDPSDWDITQNSTLSVEFCGTYLGVLLFEMLFDRLPFNGDCGRHGQSKDPNCRNCHKNVLPKVCKGNYVIPNTRKSVSDSDTAVDLIRRLLVVDPQTRYSAADVLKHPFVTAHRNDDVTRTDCVTTLP</sequence>
<evidence type="ECO:0000313" key="8">
    <source>
        <dbReference type="Proteomes" id="UP000694888"/>
    </source>
</evidence>
<dbReference type="PROSITE" id="PS00108">
    <property type="entry name" value="PROTEIN_KINASE_ST"/>
    <property type="match status" value="1"/>
</dbReference>
<keyword evidence="4" id="KW-0547">Nucleotide-binding</keyword>